<feature type="chain" id="PRO_5035204713" evidence="6">
    <location>
        <begin position="28"/>
        <end position="380"/>
    </location>
</feature>
<feature type="domain" description="Immunoglobulin" evidence="7">
    <location>
        <begin position="32"/>
        <end position="123"/>
    </location>
</feature>
<feature type="transmembrane region" description="Helical" evidence="5">
    <location>
        <begin position="344"/>
        <end position="366"/>
    </location>
</feature>
<keyword evidence="5" id="KW-1133">Transmembrane helix</keyword>
<proteinExistence type="predicted"/>
<reference evidence="8" key="1">
    <citation type="submission" date="2020-07" db="EMBL/GenBank/DDBJ databases">
        <title>Clarias magur genome sequencing, assembly and annotation.</title>
        <authorList>
            <person name="Kushwaha B."/>
            <person name="Kumar R."/>
            <person name="Das P."/>
            <person name="Joshi C.G."/>
            <person name="Kumar D."/>
            <person name="Nagpure N.S."/>
            <person name="Pandey M."/>
            <person name="Agarwal S."/>
            <person name="Srivastava S."/>
            <person name="Singh M."/>
            <person name="Sahoo L."/>
            <person name="Jayasankar P."/>
            <person name="Meher P.K."/>
            <person name="Koringa P.G."/>
            <person name="Iquebal M.A."/>
            <person name="Das S.P."/>
            <person name="Bit A."/>
            <person name="Patnaik S."/>
            <person name="Patel N."/>
            <person name="Shah T.M."/>
            <person name="Hinsu A."/>
            <person name="Jena J.K."/>
        </authorList>
    </citation>
    <scope>NUCLEOTIDE SEQUENCE</scope>
    <source>
        <strain evidence="8">CIFAMagur01</strain>
        <tissue evidence="8">Testis</tissue>
    </source>
</reference>
<organism evidence="8 9">
    <name type="scientific">Clarias magur</name>
    <name type="common">Asian catfish</name>
    <name type="synonym">Macropteronotus magur</name>
    <dbReference type="NCBI Taxonomy" id="1594786"/>
    <lineage>
        <taxon>Eukaryota</taxon>
        <taxon>Metazoa</taxon>
        <taxon>Chordata</taxon>
        <taxon>Craniata</taxon>
        <taxon>Vertebrata</taxon>
        <taxon>Euteleostomi</taxon>
        <taxon>Actinopterygii</taxon>
        <taxon>Neopterygii</taxon>
        <taxon>Teleostei</taxon>
        <taxon>Ostariophysi</taxon>
        <taxon>Siluriformes</taxon>
        <taxon>Clariidae</taxon>
        <taxon>Clarias</taxon>
    </lineage>
</organism>
<keyword evidence="3 5" id="KW-0472">Membrane</keyword>
<feature type="signal peptide" evidence="6">
    <location>
        <begin position="1"/>
        <end position="27"/>
    </location>
</feature>
<comment type="subcellular location">
    <subcellularLocation>
        <location evidence="1">Membrane</location>
    </subcellularLocation>
</comment>
<evidence type="ECO:0000256" key="6">
    <source>
        <dbReference type="SAM" id="SignalP"/>
    </source>
</evidence>
<keyword evidence="2 6" id="KW-0732">Signal</keyword>
<dbReference type="GO" id="GO:0016020">
    <property type="term" value="C:membrane"/>
    <property type="evidence" value="ECO:0007669"/>
    <property type="project" value="UniProtKB-SubCell"/>
</dbReference>
<dbReference type="PANTHER" id="PTHR12080:SF55">
    <property type="entry name" value="LYMPHOCYTE FUNCTION-ASSOCIATED ANTIGEN 3"/>
    <property type="match status" value="1"/>
</dbReference>
<evidence type="ECO:0000256" key="1">
    <source>
        <dbReference type="ARBA" id="ARBA00004370"/>
    </source>
</evidence>
<name>A0A8J4T8R5_CLAMG</name>
<evidence type="ECO:0000313" key="9">
    <source>
        <dbReference type="Proteomes" id="UP000727407"/>
    </source>
</evidence>
<dbReference type="InterPro" id="IPR036179">
    <property type="entry name" value="Ig-like_dom_sf"/>
</dbReference>
<evidence type="ECO:0000256" key="5">
    <source>
        <dbReference type="SAM" id="Phobius"/>
    </source>
</evidence>
<dbReference type="EMBL" id="QNUK01000626">
    <property type="protein sequence ID" value="KAF5890995.1"/>
    <property type="molecule type" value="Genomic_DNA"/>
</dbReference>
<evidence type="ECO:0000259" key="7">
    <source>
        <dbReference type="SMART" id="SM00409"/>
    </source>
</evidence>
<feature type="non-terminal residue" evidence="8">
    <location>
        <position position="380"/>
    </location>
</feature>
<dbReference type="OrthoDB" id="9835793at2759"/>
<dbReference type="Proteomes" id="UP000727407">
    <property type="component" value="Unassembled WGS sequence"/>
</dbReference>
<evidence type="ECO:0000256" key="3">
    <source>
        <dbReference type="ARBA" id="ARBA00023136"/>
    </source>
</evidence>
<dbReference type="InterPro" id="IPR003599">
    <property type="entry name" value="Ig_sub"/>
</dbReference>
<comment type="caution">
    <text evidence="8">The sequence shown here is derived from an EMBL/GenBank/DDBJ whole genome shotgun (WGS) entry which is preliminary data.</text>
</comment>
<dbReference type="Gene3D" id="2.60.40.10">
    <property type="entry name" value="Immunoglobulins"/>
    <property type="match status" value="3"/>
</dbReference>
<keyword evidence="4" id="KW-0325">Glycoprotein</keyword>
<dbReference type="SUPFAM" id="SSF48726">
    <property type="entry name" value="Immunoglobulin"/>
    <property type="match status" value="2"/>
</dbReference>
<keyword evidence="5" id="KW-0812">Transmembrane</keyword>
<sequence>MGRSVPRVPLHLLILLFLLISEIFSSAGESSVQDLIGAVGDSVTFPISVPVSGNIIYNSNTVGLVLNKQSDTELSEKFVNRLQWVSQSGFFTLSDLRTDDSGLYTVESTKEQKGKQDYQLEVYGFSVLFPLSEIFSSAGESSVQDLIGAVGDSVTFPISVPVFGTMIYNSNTVGQVFNKQNDTDLSEKFVNRLQWVSQSGFFTLSDLRTDDSGLYTVESTKEQKGKQDYQLEVYERVSAPQLMNTTSSSSEFCSFLCSVRDVRGLKLSVYEDAVLLNRSSSSSSNTSDITLNLHLEIKKTNNHRERTFSCVASNPVSNKTTTIIITHSCSLNTGADVGPPQSSVSVTVICTVLLAGTVMTMCVCLWKRKRNKSSHCIEHG</sequence>
<feature type="domain" description="Immunoglobulin" evidence="7">
    <location>
        <begin position="143"/>
        <end position="234"/>
    </location>
</feature>
<dbReference type="PANTHER" id="PTHR12080">
    <property type="entry name" value="SIGNALING LYMPHOCYTIC ACTIVATION MOLECULE"/>
    <property type="match status" value="1"/>
</dbReference>
<gene>
    <name evidence="8" type="ORF">DAT39_019298</name>
</gene>
<evidence type="ECO:0000256" key="2">
    <source>
        <dbReference type="ARBA" id="ARBA00022729"/>
    </source>
</evidence>
<protein>
    <submittedName>
        <fullName evidence="8">SLAM family member 7-like isoform X2</fullName>
    </submittedName>
</protein>
<accession>A0A8J4T8R5</accession>
<dbReference type="InterPro" id="IPR013783">
    <property type="entry name" value="Ig-like_fold"/>
</dbReference>
<dbReference type="InterPro" id="IPR015631">
    <property type="entry name" value="CD2/SLAM_rcpt"/>
</dbReference>
<evidence type="ECO:0000256" key="4">
    <source>
        <dbReference type="ARBA" id="ARBA00023180"/>
    </source>
</evidence>
<dbReference type="AlphaFoldDB" id="A0A8J4T8R5"/>
<dbReference type="SMART" id="SM00409">
    <property type="entry name" value="IG"/>
    <property type="match status" value="2"/>
</dbReference>
<evidence type="ECO:0000313" key="8">
    <source>
        <dbReference type="EMBL" id="KAF5890995.1"/>
    </source>
</evidence>
<keyword evidence="9" id="KW-1185">Reference proteome</keyword>